<evidence type="ECO:0000259" key="2">
    <source>
        <dbReference type="PROSITE" id="PS50033"/>
    </source>
</evidence>
<feature type="compositionally biased region" description="Basic and acidic residues" evidence="1">
    <location>
        <begin position="205"/>
        <end position="218"/>
    </location>
</feature>
<dbReference type="AlphaFoldDB" id="A0A368S6D5"/>
<proteinExistence type="predicted"/>
<dbReference type="SMART" id="SM00166">
    <property type="entry name" value="UBX"/>
    <property type="match status" value="1"/>
</dbReference>
<dbReference type="InterPro" id="IPR000626">
    <property type="entry name" value="Ubiquitin-like_dom"/>
</dbReference>
<dbReference type="PROSITE" id="PS50033">
    <property type="entry name" value="UBX"/>
    <property type="match status" value="1"/>
</dbReference>
<dbReference type="PANTHER" id="PTHR47770">
    <property type="entry name" value="PLANT UBX DOMAIN-CONTAINING PROTEIN 11"/>
    <property type="match status" value="1"/>
</dbReference>
<reference evidence="4" key="1">
    <citation type="journal article" date="2012" name="Nat. Biotechnol.">
        <title>Reference genome sequence of the model plant Setaria.</title>
        <authorList>
            <person name="Bennetzen J.L."/>
            <person name="Schmutz J."/>
            <person name="Wang H."/>
            <person name="Percifield R."/>
            <person name="Hawkins J."/>
            <person name="Pontaroli A.C."/>
            <person name="Estep M."/>
            <person name="Feng L."/>
            <person name="Vaughn J.N."/>
            <person name="Grimwood J."/>
            <person name="Jenkins J."/>
            <person name="Barry K."/>
            <person name="Lindquist E."/>
            <person name="Hellsten U."/>
            <person name="Deshpande S."/>
            <person name="Wang X."/>
            <person name="Wu X."/>
            <person name="Mitros T."/>
            <person name="Triplett J."/>
            <person name="Yang X."/>
            <person name="Ye C.Y."/>
            <person name="Mauro-Herrera M."/>
            <person name="Wang L."/>
            <person name="Li P."/>
            <person name="Sharma M."/>
            <person name="Sharma R."/>
            <person name="Ronald P.C."/>
            <person name="Panaud O."/>
            <person name="Kellogg E.A."/>
            <person name="Brutnell T.P."/>
            <person name="Doust A.N."/>
            <person name="Tuskan G.A."/>
            <person name="Rokhsar D."/>
            <person name="Devos K.M."/>
        </authorList>
    </citation>
    <scope>NUCLEOTIDE SEQUENCE [LARGE SCALE GENOMIC DNA]</scope>
    <source>
        <strain evidence="4">Yugu1</strain>
    </source>
</reference>
<dbReference type="InterPro" id="IPR001012">
    <property type="entry name" value="UBX_dom"/>
</dbReference>
<organism evidence="4">
    <name type="scientific">Setaria italica</name>
    <name type="common">Foxtail millet</name>
    <name type="synonym">Panicum italicum</name>
    <dbReference type="NCBI Taxonomy" id="4555"/>
    <lineage>
        <taxon>Eukaryota</taxon>
        <taxon>Viridiplantae</taxon>
        <taxon>Streptophyta</taxon>
        <taxon>Embryophyta</taxon>
        <taxon>Tracheophyta</taxon>
        <taxon>Spermatophyta</taxon>
        <taxon>Magnoliopsida</taxon>
        <taxon>Liliopsida</taxon>
        <taxon>Poales</taxon>
        <taxon>Poaceae</taxon>
        <taxon>PACMAD clade</taxon>
        <taxon>Panicoideae</taxon>
        <taxon>Panicodae</taxon>
        <taxon>Paniceae</taxon>
        <taxon>Cenchrinae</taxon>
        <taxon>Setaria</taxon>
    </lineage>
</organism>
<dbReference type="InterPro" id="IPR029071">
    <property type="entry name" value="Ubiquitin-like_domsf"/>
</dbReference>
<evidence type="ECO:0000313" key="4">
    <source>
        <dbReference type="EMBL" id="RCV37999.1"/>
    </source>
</evidence>
<dbReference type="KEGG" id="sita:101755503"/>
<evidence type="ECO:0000256" key="1">
    <source>
        <dbReference type="SAM" id="MobiDB-lite"/>
    </source>
</evidence>
<protein>
    <recommendedName>
        <fullName evidence="5">UBX domain-containing protein</fullName>
    </recommendedName>
</protein>
<dbReference type="PANTHER" id="PTHR47770:SF1">
    <property type="entry name" value="PLANT UBX DOMAIN-CONTAINING PROTEIN 11"/>
    <property type="match status" value="1"/>
</dbReference>
<feature type="region of interest" description="Disordered" evidence="1">
    <location>
        <begin position="431"/>
        <end position="520"/>
    </location>
</feature>
<gene>
    <name evidence="4" type="ORF">SETIT_8G106900v2</name>
</gene>
<dbReference type="EMBL" id="CM003535">
    <property type="protein sequence ID" value="RCV37998.1"/>
    <property type="molecule type" value="Genomic_DNA"/>
</dbReference>
<dbReference type="SUPFAM" id="SSF54236">
    <property type="entry name" value="Ubiquitin-like"/>
    <property type="match status" value="1"/>
</dbReference>
<dbReference type="Pfam" id="PF23187">
    <property type="entry name" value="UBX7_N"/>
    <property type="match status" value="1"/>
</dbReference>
<dbReference type="OrthoDB" id="2445133at2759"/>
<sequence length="520" mass="56143">MERTINSLTYKGSIPDAINESRREKKLFVVYISGEDEASSSLEQSTLVDENVVEMIGRCCIFLHLEQGNVDASQFSAIYPQKSVPSISVIGLNGVMLWNHEGHISSENLKESIEKAWGALHLQETAATLLTASLASRNAESVNTTTALPQQGGSSTSENPSVSSSAPDISGASGVADSAELVSQLPSSTNHDELIEIKEKKGKGSKSDSGDRSFEKLESASTEIECDLPVSSMGSNTGSSIDPKEDTTPSLKRKNKDDGSLAAVPMVAAPSTIISRGVSSQVLVEQDITTSSAPVEPVFNSAKSDDIQLSIRMPSGNRLEIELTKQDVLRKVKNFVDENKGSGLGSYDLSLVYPKRIFSEQDMETTLCELGIQNRHAMIVVPHRRPVQVSRLQSSSSSSPYHAGDSSGGGGYFGYLRTIMSYVNPLSYLGGNTTTSRQEQEPNEGPQQLGHRSGPWSERHPLPGNRGQETTDESSANMLRRRARPFGANVHTLGSEQGPSDDRNVFWNGNSTEFGGDDRK</sequence>
<dbReference type="SUPFAM" id="SSF52833">
    <property type="entry name" value="Thioredoxin-like"/>
    <property type="match status" value="1"/>
</dbReference>
<dbReference type="PROSITE" id="PS50053">
    <property type="entry name" value="UBIQUITIN_2"/>
    <property type="match status" value="1"/>
</dbReference>
<dbReference type="InterPro" id="IPR036249">
    <property type="entry name" value="Thioredoxin-like_sf"/>
</dbReference>
<dbReference type="STRING" id="4555.A0A368S6D5"/>
<feature type="compositionally biased region" description="Basic and acidic residues" evidence="1">
    <location>
        <begin position="190"/>
        <end position="199"/>
    </location>
</feature>
<reference evidence="4" key="2">
    <citation type="submission" date="2015-07" db="EMBL/GenBank/DDBJ databases">
        <authorList>
            <person name="Noorani M."/>
        </authorList>
    </citation>
    <scope>NUCLEOTIDE SEQUENCE</scope>
    <source>
        <strain evidence="4">Yugu1</strain>
    </source>
</reference>
<name>A0A368S6D5_SETIT</name>
<dbReference type="Pfam" id="PF00789">
    <property type="entry name" value="UBX"/>
    <property type="match status" value="1"/>
</dbReference>
<feature type="region of interest" description="Disordered" evidence="1">
    <location>
        <begin position="141"/>
        <end position="259"/>
    </location>
</feature>
<evidence type="ECO:0008006" key="5">
    <source>
        <dbReference type="Google" id="ProtNLM"/>
    </source>
</evidence>
<dbReference type="Gene3D" id="3.10.20.90">
    <property type="entry name" value="Phosphatidylinositol 3-kinase Catalytic Subunit, Chain A, domain 1"/>
    <property type="match status" value="1"/>
</dbReference>
<dbReference type="CDD" id="cd01767">
    <property type="entry name" value="UBX"/>
    <property type="match status" value="1"/>
</dbReference>
<evidence type="ECO:0000259" key="3">
    <source>
        <dbReference type="PROSITE" id="PS50053"/>
    </source>
</evidence>
<dbReference type="Gene3D" id="3.40.30.10">
    <property type="entry name" value="Glutaredoxin"/>
    <property type="match status" value="1"/>
</dbReference>
<accession>A0A368S6D5</accession>
<dbReference type="EMBL" id="CM003535">
    <property type="protein sequence ID" value="RCV37999.1"/>
    <property type="molecule type" value="Genomic_DNA"/>
</dbReference>
<feature type="compositionally biased region" description="Polar residues" evidence="1">
    <location>
        <begin position="141"/>
        <end position="153"/>
    </location>
</feature>
<feature type="compositionally biased region" description="Low complexity" evidence="1">
    <location>
        <begin position="154"/>
        <end position="165"/>
    </location>
</feature>
<feature type="domain" description="Ubiquitin-like" evidence="3">
    <location>
        <begin position="307"/>
        <end position="381"/>
    </location>
</feature>
<feature type="domain" description="UBX" evidence="2">
    <location>
        <begin position="302"/>
        <end position="380"/>
    </location>
</feature>